<keyword evidence="5 6" id="KW-0472">Membrane</keyword>
<feature type="transmembrane region" description="Helical" evidence="6">
    <location>
        <begin position="217"/>
        <end position="239"/>
    </location>
</feature>
<feature type="transmembrane region" description="Helical" evidence="6">
    <location>
        <begin position="321"/>
        <end position="342"/>
    </location>
</feature>
<feature type="transmembrane region" description="Helical" evidence="6">
    <location>
        <begin position="259"/>
        <end position="283"/>
    </location>
</feature>
<keyword evidence="9" id="KW-1185">Reference proteome</keyword>
<name>A0ABS6JJH4_9BACI</name>
<proteinExistence type="predicted"/>
<organism evidence="8 9">
    <name type="scientific">Evansella tamaricis</name>
    <dbReference type="NCBI Taxonomy" id="2069301"/>
    <lineage>
        <taxon>Bacteria</taxon>
        <taxon>Bacillati</taxon>
        <taxon>Bacillota</taxon>
        <taxon>Bacilli</taxon>
        <taxon>Bacillales</taxon>
        <taxon>Bacillaceae</taxon>
        <taxon>Evansella</taxon>
    </lineage>
</organism>
<sequence>MIKRTVLLWCLIISIFMSAINVMILSTSASQIADDLEALSSVNLIFTAYLLTQAIAIPLFGKLSDIIGRKLMMVVGIGFFLIGTIFSGFSDSIGTLVVWRMIQGIGGGAIQPVAMIIISDVYDGDHRAKIQGNVSSVWALASIMGPILGGFLIEYFHWSWIFWINIPFGILALLGISLFYEENRVQKKVEVDFRGMLYLSIGIATFILFLTKGGETWTFFSGPSILSLILLVVVFSIFLREENHANNPIIPLYIWKDPIAVLAFFGTFCVGIIMISVIVFFPFYLSEVKNISPSISGWGVSIMSISWAISAAVFGKIIYRLGILSACLIGSVFITVGITQVLTLDLSFMFIGTGIIGLGIGTLTISFITLIQHRFSMSQRGIAISLLDFLRVLGSTVGTALVGLLL</sequence>
<feature type="transmembrane region" description="Helical" evidence="6">
    <location>
        <begin position="134"/>
        <end position="153"/>
    </location>
</feature>
<dbReference type="Pfam" id="PF07690">
    <property type="entry name" value="MFS_1"/>
    <property type="match status" value="1"/>
</dbReference>
<dbReference type="InterPro" id="IPR011701">
    <property type="entry name" value="MFS"/>
</dbReference>
<accession>A0ABS6JJH4</accession>
<feature type="transmembrane region" description="Helical" evidence="6">
    <location>
        <begin position="295"/>
        <end position="314"/>
    </location>
</feature>
<feature type="transmembrane region" description="Helical" evidence="6">
    <location>
        <begin position="383"/>
        <end position="405"/>
    </location>
</feature>
<feature type="transmembrane region" description="Helical" evidence="6">
    <location>
        <begin position="159"/>
        <end position="179"/>
    </location>
</feature>
<evidence type="ECO:0000256" key="6">
    <source>
        <dbReference type="SAM" id="Phobius"/>
    </source>
</evidence>
<keyword evidence="4 6" id="KW-1133">Transmembrane helix</keyword>
<dbReference type="RefSeq" id="WP_217067838.1">
    <property type="nucleotide sequence ID" value="NZ_JAHQCS010000147.1"/>
</dbReference>
<evidence type="ECO:0000256" key="2">
    <source>
        <dbReference type="ARBA" id="ARBA00022448"/>
    </source>
</evidence>
<dbReference type="InterPro" id="IPR020846">
    <property type="entry name" value="MFS_dom"/>
</dbReference>
<feature type="transmembrane region" description="Helical" evidence="6">
    <location>
        <begin position="39"/>
        <end position="59"/>
    </location>
</feature>
<evidence type="ECO:0000313" key="9">
    <source>
        <dbReference type="Proteomes" id="UP000784880"/>
    </source>
</evidence>
<evidence type="ECO:0000313" key="8">
    <source>
        <dbReference type="EMBL" id="MBU9713688.1"/>
    </source>
</evidence>
<reference evidence="8 9" key="1">
    <citation type="submission" date="2021-06" db="EMBL/GenBank/DDBJ databases">
        <title>Bacillus sp. RD4P76, an endophyte from a halophyte.</title>
        <authorList>
            <person name="Sun J.-Q."/>
        </authorList>
    </citation>
    <scope>NUCLEOTIDE SEQUENCE [LARGE SCALE GENOMIC DNA]</scope>
    <source>
        <strain evidence="8 9">CGMCC 1.15917</strain>
    </source>
</reference>
<comment type="caution">
    <text evidence="8">The sequence shown here is derived from an EMBL/GenBank/DDBJ whole genome shotgun (WGS) entry which is preliminary data.</text>
</comment>
<keyword evidence="2" id="KW-0813">Transport</keyword>
<feature type="transmembrane region" description="Helical" evidence="6">
    <location>
        <begin position="348"/>
        <end position="371"/>
    </location>
</feature>
<feature type="domain" description="Major facilitator superfamily (MFS) profile" evidence="7">
    <location>
        <begin position="7"/>
        <end position="406"/>
    </location>
</feature>
<evidence type="ECO:0000256" key="5">
    <source>
        <dbReference type="ARBA" id="ARBA00023136"/>
    </source>
</evidence>
<feature type="transmembrane region" description="Helical" evidence="6">
    <location>
        <begin position="101"/>
        <end position="122"/>
    </location>
</feature>
<gene>
    <name evidence="8" type="ORF">KS419_18320</name>
</gene>
<dbReference type="EMBL" id="JAHQCS010000147">
    <property type="protein sequence ID" value="MBU9713688.1"/>
    <property type="molecule type" value="Genomic_DNA"/>
</dbReference>
<protein>
    <submittedName>
        <fullName evidence="8">MFS transporter</fullName>
    </submittedName>
</protein>
<dbReference type="PANTHER" id="PTHR23501:SF191">
    <property type="entry name" value="VACUOLAR BASIC AMINO ACID TRANSPORTER 4"/>
    <property type="match status" value="1"/>
</dbReference>
<dbReference type="PROSITE" id="PS50850">
    <property type="entry name" value="MFS"/>
    <property type="match status" value="1"/>
</dbReference>
<evidence type="ECO:0000256" key="1">
    <source>
        <dbReference type="ARBA" id="ARBA00004651"/>
    </source>
</evidence>
<evidence type="ECO:0000259" key="7">
    <source>
        <dbReference type="PROSITE" id="PS50850"/>
    </source>
</evidence>
<feature type="transmembrane region" description="Helical" evidence="6">
    <location>
        <begin position="191"/>
        <end position="211"/>
    </location>
</feature>
<feature type="transmembrane region" description="Helical" evidence="6">
    <location>
        <begin position="71"/>
        <end position="89"/>
    </location>
</feature>
<dbReference type="Proteomes" id="UP000784880">
    <property type="component" value="Unassembled WGS sequence"/>
</dbReference>
<keyword evidence="3 6" id="KW-0812">Transmembrane</keyword>
<evidence type="ECO:0000256" key="4">
    <source>
        <dbReference type="ARBA" id="ARBA00022989"/>
    </source>
</evidence>
<evidence type="ECO:0000256" key="3">
    <source>
        <dbReference type="ARBA" id="ARBA00022692"/>
    </source>
</evidence>
<dbReference type="PANTHER" id="PTHR23501">
    <property type="entry name" value="MAJOR FACILITATOR SUPERFAMILY"/>
    <property type="match status" value="1"/>
</dbReference>
<comment type="subcellular location">
    <subcellularLocation>
        <location evidence="1">Cell membrane</location>
        <topology evidence="1">Multi-pass membrane protein</topology>
    </subcellularLocation>
</comment>